<dbReference type="SUPFAM" id="SSF50475">
    <property type="entry name" value="FMN-binding split barrel"/>
    <property type="match status" value="1"/>
</dbReference>
<reference evidence="9 10" key="1">
    <citation type="submission" date="2012-09" db="EMBL/GenBank/DDBJ databases">
        <title>Genome Sequence of alkane-degrading Bacterium Alcanivorax sp. 521-1.</title>
        <authorList>
            <person name="Lai Q."/>
            <person name="Shao Z."/>
        </authorList>
    </citation>
    <scope>NUCLEOTIDE SEQUENCE [LARGE SCALE GENOMIC DNA]</scope>
    <source>
        <strain evidence="9 10">521-1</strain>
    </source>
</reference>
<dbReference type="InterPro" id="IPR011576">
    <property type="entry name" value="Pyridox_Oxase_N"/>
</dbReference>
<dbReference type="InterPro" id="IPR000659">
    <property type="entry name" value="Pyridox_Oxase"/>
</dbReference>
<feature type="binding site" evidence="5">
    <location>
        <position position="182"/>
    </location>
    <ligand>
        <name>FMN</name>
        <dbReference type="ChEBI" id="CHEBI:58210"/>
    </ligand>
</feature>
<evidence type="ECO:0000256" key="6">
    <source>
        <dbReference type="SAM" id="MobiDB-lite"/>
    </source>
</evidence>
<keyword evidence="3 5" id="KW-0288">FMN</keyword>
<dbReference type="EC" id="1.4.3.5" evidence="5"/>
<comment type="catalytic activity">
    <reaction evidence="5">
        <text>pyridoxine 5'-phosphate + O2 = pyridoxal 5'-phosphate + H2O2</text>
        <dbReference type="Rhea" id="RHEA:15149"/>
        <dbReference type="ChEBI" id="CHEBI:15379"/>
        <dbReference type="ChEBI" id="CHEBI:16240"/>
        <dbReference type="ChEBI" id="CHEBI:58589"/>
        <dbReference type="ChEBI" id="CHEBI:597326"/>
        <dbReference type="EC" id="1.4.3.5"/>
    </reaction>
</comment>
<evidence type="ECO:0000256" key="4">
    <source>
        <dbReference type="ARBA" id="ARBA00023002"/>
    </source>
</evidence>
<organism evidence="9 10">
    <name type="scientific">Alloalcanivorax profundimaris</name>
    <dbReference type="NCBI Taxonomy" id="2735259"/>
    <lineage>
        <taxon>Bacteria</taxon>
        <taxon>Pseudomonadati</taxon>
        <taxon>Pseudomonadota</taxon>
        <taxon>Gammaproteobacteria</taxon>
        <taxon>Oceanospirillales</taxon>
        <taxon>Alcanivoracaceae</taxon>
        <taxon>Alloalcanivorax</taxon>
    </lineage>
</organism>
<evidence type="ECO:0000259" key="8">
    <source>
        <dbReference type="Pfam" id="PF10590"/>
    </source>
</evidence>
<evidence type="ECO:0000313" key="9">
    <source>
        <dbReference type="EMBL" id="MBF5058181.1"/>
    </source>
</evidence>
<feature type="binding site" evidence="5">
    <location>
        <begin position="58"/>
        <end position="63"/>
    </location>
    <ligand>
        <name>FMN</name>
        <dbReference type="ChEBI" id="CHEBI:58210"/>
    </ligand>
</feature>
<feature type="region of interest" description="Disordered" evidence="6">
    <location>
        <begin position="115"/>
        <end position="143"/>
    </location>
</feature>
<dbReference type="Pfam" id="PF01243">
    <property type="entry name" value="PNPOx_N"/>
    <property type="match status" value="1"/>
</dbReference>
<comment type="similarity">
    <text evidence="1 5">Belongs to the pyridoxamine 5'-phosphate oxidase family.</text>
</comment>
<dbReference type="NCBIfam" id="TIGR00558">
    <property type="entry name" value="pdxH"/>
    <property type="match status" value="1"/>
</dbReference>
<dbReference type="Proteomes" id="UP000662703">
    <property type="component" value="Unassembled WGS sequence"/>
</dbReference>
<comment type="cofactor">
    <cofactor evidence="5">
        <name>FMN</name>
        <dbReference type="ChEBI" id="CHEBI:58210"/>
    </cofactor>
    <text evidence="5">Binds 1 FMN per subunit.</text>
</comment>
<dbReference type="InterPro" id="IPR019576">
    <property type="entry name" value="Pyridoxamine_oxidase_dimer_C"/>
</dbReference>
<comment type="function">
    <text evidence="5">Catalyzes the oxidation of either pyridoxine 5'-phosphate (PNP) or pyridoxamine 5'-phosphate (PMP) into pyridoxal 5'-phosphate (PLP).</text>
</comment>
<keyword evidence="4 5" id="KW-0560">Oxidoreductase</keyword>
<name>A0ABS0AVM3_9GAMM</name>
<evidence type="ECO:0000313" key="10">
    <source>
        <dbReference type="Proteomes" id="UP000662703"/>
    </source>
</evidence>
<feature type="domain" description="Pyridoxine 5'-phosphate oxidase dimerisation C-terminal" evidence="8">
    <location>
        <begin position="169"/>
        <end position="209"/>
    </location>
</feature>
<feature type="binding site" evidence="5">
    <location>
        <position position="63"/>
    </location>
    <ligand>
        <name>substrate</name>
    </ligand>
</feature>
<comment type="caution">
    <text evidence="9">The sequence shown here is derived from an EMBL/GenBank/DDBJ whole genome shotgun (WGS) entry which is preliminary data.</text>
</comment>
<dbReference type="Gene3D" id="2.30.110.10">
    <property type="entry name" value="Electron Transport, Fmn-binding Protein, Chain A"/>
    <property type="match status" value="1"/>
</dbReference>
<comment type="catalytic activity">
    <reaction evidence="5">
        <text>pyridoxamine 5'-phosphate + O2 + H2O = pyridoxal 5'-phosphate + H2O2 + NH4(+)</text>
        <dbReference type="Rhea" id="RHEA:15817"/>
        <dbReference type="ChEBI" id="CHEBI:15377"/>
        <dbReference type="ChEBI" id="CHEBI:15379"/>
        <dbReference type="ChEBI" id="CHEBI:16240"/>
        <dbReference type="ChEBI" id="CHEBI:28938"/>
        <dbReference type="ChEBI" id="CHEBI:58451"/>
        <dbReference type="ChEBI" id="CHEBI:597326"/>
        <dbReference type="EC" id="1.4.3.5"/>
    </reaction>
</comment>
<evidence type="ECO:0000259" key="7">
    <source>
        <dbReference type="Pfam" id="PF01243"/>
    </source>
</evidence>
<dbReference type="NCBIfam" id="NF004231">
    <property type="entry name" value="PRK05679.1"/>
    <property type="match status" value="1"/>
</dbReference>
<feature type="binding site" evidence="5">
    <location>
        <position position="128"/>
    </location>
    <ligand>
        <name>substrate</name>
    </ligand>
</feature>
<dbReference type="HAMAP" id="MF_01629">
    <property type="entry name" value="PdxH"/>
    <property type="match status" value="1"/>
</dbReference>
<feature type="binding site" evidence="5">
    <location>
        <position position="124"/>
    </location>
    <ligand>
        <name>substrate</name>
    </ligand>
</feature>
<keyword evidence="2 5" id="KW-0285">Flavoprotein</keyword>
<comment type="pathway">
    <text evidence="5">Cofactor metabolism; pyridoxal 5'-phosphate salvage; pyridoxal 5'-phosphate from pyridoxine 5'-phosphate: step 1/1.</text>
</comment>
<dbReference type="PANTHER" id="PTHR10851:SF0">
    <property type="entry name" value="PYRIDOXINE-5'-PHOSPHATE OXIDASE"/>
    <property type="match status" value="1"/>
</dbReference>
<evidence type="ECO:0000256" key="2">
    <source>
        <dbReference type="ARBA" id="ARBA00022630"/>
    </source>
</evidence>
<accession>A0ABS0AVM3</accession>
<feature type="binding site" evidence="5">
    <location>
        <begin position="137"/>
        <end position="138"/>
    </location>
    <ligand>
        <name>FMN</name>
        <dbReference type="ChEBI" id="CHEBI:58210"/>
    </ligand>
</feature>
<keyword evidence="10" id="KW-1185">Reference proteome</keyword>
<feature type="binding site" evidence="5">
    <location>
        <begin position="188"/>
        <end position="190"/>
    </location>
    <ligand>
        <name>substrate</name>
    </ligand>
</feature>
<evidence type="ECO:0000256" key="1">
    <source>
        <dbReference type="ARBA" id="ARBA00007301"/>
    </source>
</evidence>
<dbReference type="Pfam" id="PF10590">
    <property type="entry name" value="PNP_phzG_C"/>
    <property type="match status" value="1"/>
</dbReference>
<protein>
    <recommendedName>
        <fullName evidence="5">Pyridoxine/pyridoxamine 5'-phosphate oxidase</fullName>
        <ecNumber evidence="5">1.4.3.5</ecNumber>
    </recommendedName>
    <alternativeName>
        <fullName evidence="5">PNP/PMP oxidase</fullName>
        <shortName evidence="5">PNPOx</shortName>
    </alternativeName>
    <alternativeName>
        <fullName evidence="5">Pyridoxal 5'-phosphate synthase</fullName>
    </alternativeName>
</protein>
<feature type="binding site" evidence="5">
    <location>
        <position position="79"/>
    </location>
    <ligand>
        <name>FMN</name>
        <dbReference type="ChEBI" id="CHEBI:58210"/>
    </ligand>
</feature>
<comment type="pathway">
    <text evidence="5">Cofactor metabolism; pyridoxal 5'-phosphate salvage; pyridoxal 5'-phosphate from pyridoxamine 5'-phosphate: step 1/1.</text>
</comment>
<dbReference type="EMBL" id="ARXX01000079">
    <property type="protein sequence ID" value="MBF5058181.1"/>
    <property type="molecule type" value="Genomic_DNA"/>
</dbReference>
<keyword evidence="5" id="KW-0664">Pyridoxine biosynthesis</keyword>
<feature type="binding site" evidence="5">
    <location>
        <position position="192"/>
    </location>
    <ligand>
        <name>FMN</name>
        <dbReference type="ChEBI" id="CHEBI:58210"/>
    </ligand>
</feature>
<dbReference type="PIRSF" id="PIRSF000190">
    <property type="entry name" value="Pyd_amn-ph_oxd"/>
    <property type="match status" value="1"/>
</dbReference>
<feature type="domain" description="Pyridoxamine 5'-phosphate oxidase N-terminal" evidence="7">
    <location>
        <begin position="31"/>
        <end position="144"/>
    </location>
</feature>
<feature type="binding site" evidence="5">
    <location>
        <position position="102"/>
    </location>
    <ligand>
        <name>FMN</name>
        <dbReference type="ChEBI" id="CHEBI:58210"/>
    </ligand>
</feature>
<dbReference type="PANTHER" id="PTHR10851">
    <property type="entry name" value="PYRIDOXINE-5-PHOSPHATE OXIDASE"/>
    <property type="match status" value="1"/>
</dbReference>
<proteinExistence type="inferred from homology"/>
<evidence type="ECO:0000256" key="5">
    <source>
        <dbReference type="HAMAP-Rule" id="MF_01629"/>
    </source>
</evidence>
<comment type="subunit">
    <text evidence="5">Homodimer.</text>
</comment>
<feature type="binding site" evidence="5">
    <location>
        <position position="120"/>
    </location>
    <ligand>
        <name>substrate</name>
    </ligand>
</feature>
<feature type="binding site" evidence="5">
    <location>
        <position position="80"/>
    </location>
    <ligand>
        <name>FMN</name>
        <dbReference type="ChEBI" id="CHEBI:58210"/>
    </ligand>
</feature>
<gene>
    <name evidence="5" type="primary">pdxH</name>
    <name evidence="9" type="ORF">Y5W_03475</name>
</gene>
<dbReference type="InterPro" id="IPR012349">
    <property type="entry name" value="Split_barrel_FMN-bd"/>
</dbReference>
<feature type="compositionally biased region" description="Polar residues" evidence="6">
    <location>
        <begin position="128"/>
        <end position="140"/>
    </location>
</feature>
<evidence type="ECO:0000256" key="3">
    <source>
        <dbReference type="ARBA" id="ARBA00022643"/>
    </source>
</evidence>
<dbReference type="RefSeq" id="WP_194866210.1">
    <property type="nucleotide sequence ID" value="NZ_ARXX01000079.1"/>
</dbReference>
<sequence>MKDVRQEYHAPGLTEADLLADPVEQARRWVDEAIDANLPLANAMTLATVSAHGRPSSRVVLLKGIEDGGFVFFTHYDSRKGDDIAANPNVSFVMFWGPFDRQLIVNGRAEKLDPEQSRDYFASRPRDSQLSAAISPQSRPATREQLEADMASLAQQYPEGETIPMPETWGGYRITPEEIQFWHGRPSRLHDRFRYLKQGTTWTRERLAP</sequence>
<feature type="binding site" evidence="5">
    <location>
        <begin position="73"/>
        <end position="74"/>
    </location>
    <ligand>
        <name>FMN</name>
        <dbReference type="ChEBI" id="CHEBI:58210"/>
    </ligand>
</feature>